<keyword evidence="10" id="KW-0198">Cysteine biosynthesis</keyword>
<sequence length="308" mass="33946">MTSNPAHGVHALIRGAQLLTRKELRPFIIFPLLINLVLFVALGIMMVSQFDDLGRYIGSLLSDTPVDTSNMSWWRAILAKGADWAASMFQWLAWLIAIAVVVLFFMVYGYLFGIITNIIAAPFNGLLAEKVEELLTGHPPPPEALHSMVFRTLGRELRKLLYFIGWGIVIFIIALLTSWTVFIPAILTALWGAWCMAVQYVDYPLDNHQRSFSELKRVLMRKKFTTLGFGGSVMLAKMVPVLNIFVMPAAVAGGTALWVERIWAEGDPGKGPNSGQSSELDGAPPAPESLPSPPAKKWPKGISGPDKK</sequence>
<reference evidence="13 14" key="1">
    <citation type="submission" date="2023-02" db="EMBL/GenBank/DDBJ databases">
        <title>Description and genomic characterization of Microbulbifer bruguierae sp. nov., isolated from the sediment of mangrove plant Bruguiera sexangula.</title>
        <authorList>
            <person name="Long M."/>
        </authorList>
    </citation>
    <scope>NUCLEOTIDE SEQUENCE [LARGE SCALE GENOMIC DNA]</scope>
    <source>
        <strain evidence="13 14">H12</strain>
    </source>
</reference>
<keyword evidence="14" id="KW-1185">Reference proteome</keyword>
<evidence type="ECO:0000256" key="3">
    <source>
        <dbReference type="ARBA" id="ARBA00022475"/>
    </source>
</evidence>
<name>A0ABY8NC01_9GAMM</name>
<keyword evidence="4" id="KW-0997">Cell inner membrane</keyword>
<evidence type="ECO:0000256" key="11">
    <source>
        <dbReference type="SAM" id="MobiDB-lite"/>
    </source>
</evidence>
<dbReference type="RefSeq" id="WP_280320202.1">
    <property type="nucleotide sequence ID" value="NZ_CP118605.1"/>
</dbReference>
<keyword evidence="9 12" id="KW-0472">Membrane</keyword>
<feature type="compositionally biased region" description="Pro residues" evidence="11">
    <location>
        <begin position="284"/>
        <end position="296"/>
    </location>
</feature>
<evidence type="ECO:0000256" key="7">
    <source>
        <dbReference type="ARBA" id="ARBA00022989"/>
    </source>
</evidence>
<keyword evidence="3" id="KW-1003">Cell membrane</keyword>
<feature type="transmembrane region" description="Helical" evidence="12">
    <location>
        <begin position="27"/>
        <end position="47"/>
    </location>
</feature>
<keyword evidence="7 12" id="KW-1133">Transmembrane helix</keyword>
<dbReference type="NCBIfam" id="NF003433">
    <property type="entry name" value="PRK04949.1"/>
    <property type="match status" value="1"/>
</dbReference>
<keyword evidence="2" id="KW-0813">Transport</keyword>
<protein>
    <submittedName>
        <fullName evidence="13">Sulfate transporter CysZ</fullName>
    </submittedName>
</protein>
<evidence type="ECO:0000256" key="8">
    <source>
        <dbReference type="ARBA" id="ARBA00023032"/>
    </source>
</evidence>
<evidence type="ECO:0000256" key="5">
    <source>
        <dbReference type="ARBA" id="ARBA00022605"/>
    </source>
</evidence>
<dbReference type="InterPro" id="IPR050480">
    <property type="entry name" value="CysZ-like"/>
</dbReference>
<comment type="subcellular location">
    <subcellularLocation>
        <location evidence="1">Membrane</location>
        <topology evidence="1">Multi-pass membrane protein</topology>
    </subcellularLocation>
</comment>
<evidence type="ECO:0000256" key="10">
    <source>
        <dbReference type="ARBA" id="ARBA00023192"/>
    </source>
</evidence>
<evidence type="ECO:0000256" key="2">
    <source>
        <dbReference type="ARBA" id="ARBA00022448"/>
    </source>
</evidence>
<evidence type="ECO:0000256" key="12">
    <source>
        <dbReference type="SAM" id="Phobius"/>
    </source>
</evidence>
<evidence type="ECO:0000256" key="9">
    <source>
        <dbReference type="ARBA" id="ARBA00023136"/>
    </source>
</evidence>
<gene>
    <name evidence="13" type="primary">cysZ</name>
    <name evidence="13" type="ORF">PVT68_17045</name>
</gene>
<dbReference type="EMBL" id="CP118605">
    <property type="protein sequence ID" value="WGL16456.1"/>
    <property type="molecule type" value="Genomic_DNA"/>
</dbReference>
<evidence type="ECO:0000256" key="4">
    <source>
        <dbReference type="ARBA" id="ARBA00022519"/>
    </source>
</evidence>
<proteinExistence type="predicted"/>
<keyword evidence="5" id="KW-0028">Amino-acid biosynthesis</keyword>
<keyword evidence="6 12" id="KW-0812">Transmembrane</keyword>
<feature type="region of interest" description="Disordered" evidence="11">
    <location>
        <begin position="267"/>
        <end position="308"/>
    </location>
</feature>
<dbReference type="PANTHER" id="PTHR37468">
    <property type="entry name" value="SULFATE TRANSPORTER CYSZ"/>
    <property type="match status" value="1"/>
</dbReference>
<feature type="transmembrane region" description="Helical" evidence="12">
    <location>
        <begin position="224"/>
        <end position="246"/>
    </location>
</feature>
<evidence type="ECO:0000256" key="6">
    <source>
        <dbReference type="ARBA" id="ARBA00022692"/>
    </source>
</evidence>
<organism evidence="13 14">
    <name type="scientific">Microbulbifer bruguierae</name>
    <dbReference type="NCBI Taxonomy" id="3029061"/>
    <lineage>
        <taxon>Bacteria</taxon>
        <taxon>Pseudomonadati</taxon>
        <taxon>Pseudomonadota</taxon>
        <taxon>Gammaproteobacteria</taxon>
        <taxon>Cellvibrionales</taxon>
        <taxon>Microbulbiferaceae</taxon>
        <taxon>Microbulbifer</taxon>
    </lineage>
</organism>
<dbReference type="Pfam" id="PF07264">
    <property type="entry name" value="EI24"/>
    <property type="match status" value="1"/>
</dbReference>
<dbReference type="InterPro" id="IPR059112">
    <property type="entry name" value="CysZ/EI24"/>
</dbReference>
<feature type="transmembrane region" description="Helical" evidence="12">
    <location>
        <begin position="160"/>
        <end position="179"/>
    </location>
</feature>
<evidence type="ECO:0000313" key="14">
    <source>
        <dbReference type="Proteomes" id="UP001236500"/>
    </source>
</evidence>
<accession>A0ABY8NC01</accession>
<evidence type="ECO:0000256" key="1">
    <source>
        <dbReference type="ARBA" id="ARBA00004141"/>
    </source>
</evidence>
<feature type="transmembrane region" description="Helical" evidence="12">
    <location>
        <begin position="91"/>
        <end position="111"/>
    </location>
</feature>
<evidence type="ECO:0000313" key="13">
    <source>
        <dbReference type="EMBL" id="WGL16456.1"/>
    </source>
</evidence>
<dbReference type="Proteomes" id="UP001236500">
    <property type="component" value="Chromosome"/>
</dbReference>
<keyword evidence="8" id="KW-0764">Sulfate transport</keyword>
<dbReference type="PANTHER" id="PTHR37468:SF1">
    <property type="entry name" value="SULFATE TRANSPORTER CYSZ"/>
    <property type="match status" value="1"/>
</dbReference>